<sequence length="131" mass="14753">CATNESTQSHSNLLIQFFQAEYLFKKNPEGKMFEPEYTRTMSSILDMIDKYGSFVLPDEERQFSGKMLELSKREGKQSSESNGTTDSSELDASCSRKTCVTPCFAHDDVDACEGGEETERTVSEETYGKQD</sequence>
<feature type="region of interest" description="Disordered" evidence="1">
    <location>
        <begin position="107"/>
        <end position="131"/>
    </location>
</feature>
<feature type="compositionally biased region" description="Polar residues" evidence="1">
    <location>
        <begin position="78"/>
        <end position="87"/>
    </location>
</feature>
<organism evidence="2 3">
    <name type="scientific">Heterotrigona itama</name>
    <dbReference type="NCBI Taxonomy" id="395501"/>
    <lineage>
        <taxon>Eukaryota</taxon>
        <taxon>Metazoa</taxon>
        <taxon>Ecdysozoa</taxon>
        <taxon>Arthropoda</taxon>
        <taxon>Hexapoda</taxon>
        <taxon>Insecta</taxon>
        <taxon>Pterygota</taxon>
        <taxon>Neoptera</taxon>
        <taxon>Endopterygota</taxon>
        <taxon>Hymenoptera</taxon>
        <taxon>Apocrita</taxon>
        <taxon>Aculeata</taxon>
        <taxon>Apoidea</taxon>
        <taxon>Anthophila</taxon>
        <taxon>Apidae</taxon>
        <taxon>Heterotrigona</taxon>
    </lineage>
</organism>
<evidence type="ECO:0000313" key="2">
    <source>
        <dbReference type="EMBL" id="CAD1473437.1"/>
    </source>
</evidence>
<feature type="region of interest" description="Disordered" evidence="1">
    <location>
        <begin position="66"/>
        <end position="94"/>
    </location>
</feature>
<feature type="non-terminal residue" evidence="2">
    <location>
        <position position="1"/>
    </location>
</feature>
<proteinExistence type="predicted"/>
<name>A0A6V7H5D8_9HYME</name>
<evidence type="ECO:0000313" key="3">
    <source>
        <dbReference type="Proteomes" id="UP000752696"/>
    </source>
</evidence>
<comment type="caution">
    <text evidence="2">The sequence shown here is derived from an EMBL/GenBank/DDBJ whole genome shotgun (WGS) entry which is preliminary data.</text>
</comment>
<feature type="compositionally biased region" description="Basic and acidic residues" evidence="1">
    <location>
        <begin position="117"/>
        <end position="131"/>
    </location>
</feature>
<feature type="compositionally biased region" description="Basic and acidic residues" evidence="1">
    <location>
        <begin position="66"/>
        <end position="77"/>
    </location>
</feature>
<accession>A0A6V7H5D8</accession>
<reference evidence="2" key="1">
    <citation type="submission" date="2020-07" db="EMBL/GenBank/DDBJ databases">
        <authorList>
            <person name="Nazaruddin N."/>
        </authorList>
    </citation>
    <scope>NUCLEOTIDE SEQUENCE</scope>
</reference>
<evidence type="ECO:0000256" key="1">
    <source>
        <dbReference type="SAM" id="MobiDB-lite"/>
    </source>
</evidence>
<dbReference type="OrthoDB" id="10262413at2759"/>
<gene>
    <name evidence="2" type="ORF">MHI_LOCUS377349</name>
</gene>
<dbReference type="EMBL" id="CAJDYZ010006496">
    <property type="protein sequence ID" value="CAD1473437.1"/>
    <property type="molecule type" value="Genomic_DNA"/>
</dbReference>
<dbReference type="Proteomes" id="UP000752696">
    <property type="component" value="Unassembled WGS sequence"/>
</dbReference>
<keyword evidence="3" id="KW-1185">Reference proteome</keyword>
<dbReference type="AlphaFoldDB" id="A0A6V7H5D8"/>
<protein>
    <submittedName>
        <fullName evidence="2">Uncharacterized protein</fullName>
    </submittedName>
</protein>